<dbReference type="AlphaFoldDB" id="A0A8S3ZXC1"/>
<dbReference type="PROSITE" id="PS01031">
    <property type="entry name" value="SHSP"/>
    <property type="match status" value="1"/>
</dbReference>
<dbReference type="GO" id="GO:0005737">
    <property type="term" value="C:cytoplasm"/>
    <property type="evidence" value="ECO:0007669"/>
    <property type="project" value="TreeGrafter"/>
</dbReference>
<evidence type="ECO:0000313" key="4">
    <source>
        <dbReference type="EMBL" id="CAG5134333.1"/>
    </source>
</evidence>
<gene>
    <name evidence="4" type="ORF">CUNI_LOCUS19891</name>
</gene>
<dbReference type="PANTHER" id="PTHR45640:SF26">
    <property type="entry name" value="RE23625P"/>
    <property type="match status" value="1"/>
</dbReference>
<dbReference type="GO" id="GO:0005634">
    <property type="term" value="C:nucleus"/>
    <property type="evidence" value="ECO:0007669"/>
    <property type="project" value="TreeGrafter"/>
</dbReference>
<protein>
    <recommendedName>
        <fullName evidence="3">SHSP domain-containing protein</fullName>
    </recommendedName>
</protein>
<sequence>MFSIVPRIIAEEIGPMMRMADEFARWPAVMTRYMGQPLTRLAESEVHDTDKEFRVRMEMKEFKPEEIKISSDNNRVTVTAEHEQKQDECGLVQRHVTRIFKLPDNVDPKSITSTLTDHGILSIRVQKKPCEEPKEIPIPVNIKCKE</sequence>
<feature type="domain" description="SHSP" evidence="3">
    <location>
        <begin position="29"/>
        <end position="141"/>
    </location>
</feature>
<dbReference type="EMBL" id="CAJHNH020007057">
    <property type="protein sequence ID" value="CAG5134333.1"/>
    <property type="molecule type" value="Genomic_DNA"/>
</dbReference>
<dbReference type="SUPFAM" id="SSF49764">
    <property type="entry name" value="HSP20-like chaperones"/>
    <property type="match status" value="1"/>
</dbReference>
<dbReference type="InterPro" id="IPR002068">
    <property type="entry name" value="A-crystallin/Hsp20_dom"/>
</dbReference>
<keyword evidence="5" id="KW-1185">Reference proteome</keyword>
<dbReference type="GO" id="GO:0009408">
    <property type="term" value="P:response to heat"/>
    <property type="evidence" value="ECO:0007669"/>
    <property type="project" value="TreeGrafter"/>
</dbReference>
<dbReference type="OrthoDB" id="1431247at2759"/>
<evidence type="ECO:0000259" key="3">
    <source>
        <dbReference type="PROSITE" id="PS01031"/>
    </source>
</evidence>
<evidence type="ECO:0000313" key="5">
    <source>
        <dbReference type="Proteomes" id="UP000678393"/>
    </source>
</evidence>
<dbReference type="Pfam" id="PF00011">
    <property type="entry name" value="HSP20"/>
    <property type="match status" value="1"/>
</dbReference>
<comment type="caution">
    <text evidence="4">The sequence shown here is derived from an EMBL/GenBank/DDBJ whole genome shotgun (WGS) entry which is preliminary data.</text>
</comment>
<dbReference type="PRINTS" id="PR00299">
    <property type="entry name" value="ACRYSTALLIN"/>
</dbReference>
<dbReference type="InterPro" id="IPR001436">
    <property type="entry name" value="Alpha-crystallin/sHSP_animal"/>
</dbReference>
<evidence type="ECO:0000256" key="1">
    <source>
        <dbReference type="PROSITE-ProRule" id="PRU00285"/>
    </source>
</evidence>
<dbReference type="Gene3D" id="2.60.40.790">
    <property type="match status" value="1"/>
</dbReference>
<dbReference type="PANTHER" id="PTHR45640">
    <property type="entry name" value="HEAT SHOCK PROTEIN HSP-12.2-RELATED"/>
    <property type="match status" value="1"/>
</dbReference>
<dbReference type="GO" id="GO:0042026">
    <property type="term" value="P:protein refolding"/>
    <property type="evidence" value="ECO:0007669"/>
    <property type="project" value="TreeGrafter"/>
</dbReference>
<dbReference type="GO" id="GO:0051082">
    <property type="term" value="F:unfolded protein binding"/>
    <property type="evidence" value="ECO:0007669"/>
    <property type="project" value="TreeGrafter"/>
</dbReference>
<accession>A0A8S3ZXC1</accession>
<dbReference type="CDD" id="cd06526">
    <property type="entry name" value="metazoan_ACD"/>
    <property type="match status" value="1"/>
</dbReference>
<comment type="similarity">
    <text evidence="1 2">Belongs to the small heat shock protein (HSP20) family.</text>
</comment>
<dbReference type="InterPro" id="IPR008978">
    <property type="entry name" value="HSP20-like_chaperone"/>
</dbReference>
<name>A0A8S3ZXC1_9EUPU</name>
<reference evidence="4" key="1">
    <citation type="submission" date="2021-04" db="EMBL/GenBank/DDBJ databases">
        <authorList>
            <consortium name="Molecular Ecology Group"/>
        </authorList>
    </citation>
    <scope>NUCLEOTIDE SEQUENCE</scope>
</reference>
<evidence type="ECO:0000256" key="2">
    <source>
        <dbReference type="RuleBase" id="RU003616"/>
    </source>
</evidence>
<proteinExistence type="inferred from homology"/>
<dbReference type="Proteomes" id="UP000678393">
    <property type="component" value="Unassembled WGS sequence"/>
</dbReference>
<organism evidence="4 5">
    <name type="scientific">Candidula unifasciata</name>
    <dbReference type="NCBI Taxonomy" id="100452"/>
    <lineage>
        <taxon>Eukaryota</taxon>
        <taxon>Metazoa</taxon>
        <taxon>Spiralia</taxon>
        <taxon>Lophotrochozoa</taxon>
        <taxon>Mollusca</taxon>
        <taxon>Gastropoda</taxon>
        <taxon>Heterobranchia</taxon>
        <taxon>Euthyneura</taxon>
        <taxon>Panpulmonata</taxon>
        <taxon>Eupulmonata</taxon>
        <taxon>Stylommatophora</taxon>
        <taxon>Helicina</taxon>
        <taxon>Helicoidea</taxon>
        <taxon>Geomitridae</taxon>
        <taxon>Candidula</taxon>
    </lineage>
</organism>